<dbReference type="STRING" id="1206085.SAMN05443575_3426"/>
<name>A0A1M5R4A3_9ACTN</name>
<dbReference type="EMBL" id="FQVU01000005">
    <property type="protein sequence ID" value="SHH20593.1"/>
    <property type="molecule type" value="Genomic_DNA"/>
</dbReference>
<gene>
    <name evidence="1" type="ORF">SAMN05443575_3426</name>
</gene>
<reference evidence="1 2" key="1">
    <citation type="submission" date="2016-11" db="EMBL/GenBank/DDBJ databases">
        <authorList>
            <person name="Jaros S."/>
            <person name="Januszkiewicz K."/>
            <person name="Wedrychowicz H."/>
        </authorList>
    </citation>
    <scope>NUCLEOTIDE SEQUENCE [LARGE SCALE GENOMIC DNA]</scope>
    <source>
        <strain evidence="1 2">DSM 45627</strain>
    </source>
</reference>
<dbReference type="RefSeq" id="WP_073391639.1">
    <property type="nucleotide sequence ID" value="NZ_FQVU01000005.1"/>
</dbReference>
<dbReference type="OrthoDB" id="7376298at2"/>
<protein>
    <submittedName>
        <fullName evidence="1">Uncharacterized protein</fullName>
    </submittedName>
</protein>
<evidence type="ECO:0000313" key="2">
    <source>
        <dbReference type="Proteomes" id="UP000186132"/>
    </source>
</evidence>
<organism evidence="1 2">
    <name type="scientific">Jatrophihabitans endophyticus</name>
    <dbReference type="NCBI Taxonomy" id="1206085"/>
    <lineage>
        <taxon>Bacteria</taxon>
        <taxon>Bacillati</taxon>
        <taxon>Actinomycetota</taxon>
        <taxon>Actinomycetes</taxon>
        <taxon>Jatrophihabitantales</taxon>
        <taxon>Jatrophihabitantaceae</taxon>
        <taxon>Jatrophihabitans</taxon>
    </lineage>
</organism>
<evidence type="ECO:0000313" key="1">
    <source>
        <dbReference type="EMBL" id="SHH20593.1"/>
    </source>
</evidence>
<dbReference type="AlphaFoldDB" id="A0A1M5R4A3"/>
<accession>A0A1M5R4A3</accession>
<sequence>MKTTFDIPEPLLRDVQALARERRTTTKSLVEQALRRLLDEHETQPPFVLRDASVGGGGLTPEFENASFQEILDASYGYEERGLV</sequence>
<dbReference type="Proteomes" id="UP000186132">
    <property type="component" value="Unassembled WGS sequence"/>
</dbReference>
<keyword evidence="2" id="KW-1185">Reference proteome</keyword>
<proteinExistence type="predicted"/>